<proteinExistence type="predicted"/>
<keyword evidence="3" id="KW-0812">Transmembrane</keyword>
<sequence length="89" mass="10288">MHYGHPDVFDRIFHITRGGIRKASRVNDFVCIPDNAYVSEQVLMMEKTILRKLEWYLTVSIPYIFLVWSYNADGGFLAGVMKIIHLLGV</sequence>
<accession>A0A371EV90</accession>
<evidence type="ECO:0000313" key="6">
    <source>
        <dbReference type="Proteomes" id="UP000257109"/>
    </source>
</evidence>
<dbReference type="EMBL" id="QJKJ01011929">
    <property type="protein sequence ID" value="RDX69879.1"/>
    <property type="molecule type" value="Genomic_DNA"/>
</dbReference>
<feature type="non-terminal residue" evidence="5">
    <location>
        <position position="89"/>
    </location>
</feature>
<dbReference type="InterPro" id="IPR006671">
    <property type="entry name" value="Cyclin_N"/>
</dbReference>
<protein>
    <recommendedName>
        <fullName evidence="2">B-like cyclin</fullName>
    </recommendedName>
</protein>
<organism evidence="5 6">
    <name type="scientific">Mucuna pruriens</name>
    <name type="common">Velvet bean</name>
    <name type="synonym">Dolichos pruriens</name>
    <dbReference type="NCBI Taxonomy" id="157652"/>
    <lineage>
        <taxon>Eukaryota</taxon>
        <taxon>Viridiplantae</taxon>
        <taxon>Streptophyta</taxon>
        <taxon>Embryophyta</taxon>
        <taxon>Tracheophyta</taxon>
        <taxon>Spermatophyta</taxon>
        <taxon>Magnoliopsida</taxon>
        <taxon>eudicotyledons</taxon>
        <taxon>Gunneridae</taxon>
        <taxon>Pentapetalae</taxon>
        <taxon>rosids</taxon>
        <taxon>fabids</taxon>
        <taxon>Fabales</taxon>
        <taxon>Fabaceae</taxon>
        <taxon>Papilionoideae</taxon>
        <taxon>50 kb inversion clade</taxon>
        <taxon>NPAAA clade</taxon>
        <taxon>indigoferoid/millettioid clade</taxon>
        <taxon>Phaseoleae</taxon>
        <taxon>Mucuna</taxon>
    </lineage>
</organism>
<name>A0A371EV90_MUCPR</name>
<dbReference type="Gene3D" id="1.10.472.10">
    <property type="entry name" value="Cyclin-like"/>
    <property type="match status" value="1"/>
</dbReference>
<dbReference type="SUPFAM" id="SSF47954">
    <property type="entry name" value="Cyclin-like"/>
    <property type="match status" value="1"/>
</dbReference>
<dbReference type="Pfam" id="PF00134">
    <property type="entry name" value="Cyclin_N"/>
    <property type="match status" value="1"/>
</dbReference>
<evidence type="ECO:0000256" key="2">
    <source>
        <dbReference type="ARBA" id="ARBA00032263"/>
    </source>
</evidence>
<dbReference type="Proteomes" id="UP000257109">
    <property type="component" value="Unassembled WGS sequence"/>
</dbReference>
<comment type="caution">
    <text evidence="5">The sequence shown here is derived from an EMBL/GenBank/DDBJ whole genome shotgun (WGS) entry which is preliminary data.</text>
</comment>
<keyword evidence="3" id="KW-0472">Membrane</keyword>
<evidence type="ECO:0000259" key="4">
    <source>
        <dbReference type="Pfam" id="PF00134"/>
    </source>
</evidence>
<comment type="subunit">
    <text evidence="1">Interacts with the CDC2 protein kinase to form a serine/threonine kinase holoenzyme complex also known as maturation promoting factor (MPF). The cyclin subunit imparts substrate specificity to the complex.</text>
</comment>
<evidence type="ECO:0000256" key="3">
    <source>
        <dbReference type="SAM" id="Phobius"/>
    </source>
</evidence>
<gene>
    <name evidence="5" type="primary">CYCB1-4</name>
    <name evidence="5" type="ORF">CR513_50946</name>
</gene>
<feature type="domain" description="Cyclin N-terminal" evidence="4">
    <location>
        <begin position="24"/>
        <end position="58"/>
    </location>
</feature>
<keyword evidence="6" id="KW-1185">Reference proteome</keyword>
<dbReference type="InterPro" id="IPR036915">
    <property type="entry name" value="Cyclin-like_sf"/>
</dbReference>
<feature type="transmembrane region" description="Helical" evidence="3">
    <location>
        <begin position="53"/>
        <end position="71"/>
    </location>
</feature>
<evidence type="ECO:0000313" key="5">
    <source>
        <dbReference type="EMBL" id="RDX69879.1"/>
    </source>
</evidence>
<evidence type="ECO:0000256" key="1">
    <source>
        <dbReference type="ARBA" id="ARBA00011177"/>
    </source>
</evidence>
<dbReference type="AlphaFoldDB" id="A0A371EV90"/>
<keyword evidence="3" id="KW-1133">Transmembrane helix</keyword>
<reference evidence="5" key="1">
    <citation type="submission" date="2018-05" db="EMBL/GenBank/DDBJ databases">
        <title>Draft genome of Mucuna pruriens seed.</title>
        <authorList>
            <person name="Nnadi N.E."/>
            <person name="Vos R."/>
            <person name="Hasami M.H."/>
            <person name="Devisetty U.K."/>
            <person name="Aguiy J.C."/>
        </authorList>
    </citation>
    <scope>NUCLEOTIDE SEQUENCE [LARGE SCALE GENOMIC DNA]</scope>
    <source>
        <strain evidence="5">JCA_2017</strain>
    </source>
</reference>
<dbReference type="OrthoDB" id="5590282at2759"/>
<dbReference type="STRING" id="157652.A0A371EV90"/>